<accession>A0ACB9KS13</accession>
<keyword evidence="2" id="KW-1185">Reference proteome</keyword>
<dbReference type="Proteomes" id="UP000828941">
    <property type="component" value="Chromosome 13"/>
</dbReference>
<gene>
    <name evidence="1" type="ORF">L6164_033477</name>
</gene>
<evidence type="ECO:0000313" key="2">
    <source>
        <dbReference type="Proteomes" id="UP000828941"/>
    </source>
</evidence>
<organism evidence="1 2">
    <name type="scientific">Bauhinia variegata</name>
    <name type="common">Purple orchid tree</name>
    <name type="synonym">Phanera variegata</name>
    <dbReference type="NCBI Taxonomy" id="167791"/>
    <lineage>
        <taxon>Eukaryota</taxon>
        <taxon>Viridiplantae</taxon>
        <taxon>Streptophyta</taxon>
        <taxon>Embryophyta</taxon>
        <taxon>Tracheophyta</taxon>
        <taxon>Spermatophyta</taxon>
        <taxon>Magnoliopsida</taxon>
        <taxon>eudicotyledons</taxon>
        <taxon>Gunneridae</taxon>
        <taxon>Pentapetalae</taxon>
        <taxon>rosids</taxon>
        <taxon>fabids</taxon>
        <taxon>Fabales</taxon>
        <taxon>Fabaceae</taxon>
        <taxon>Cercidoideae</taxon>
        <taxon>Cercideae</taxon>
        <taxon>Bauhiniinae</taxon>
        <taxon>Bauhinia</taxon>
    </lineage>
</organism>
<protein>
    <submittedName>
        <fullName evidence="1">Uncharacterized protein</fullName>
    </submittedName>
</protein>
<dbReference type="EMBL" id="CM039438">
    <property type="protein sequence ID" value="KAI4300059.1"/>
    <property type="molecule type" value="Genomic_DNA"/>
</dbReference>
<evidence type="ECO:0000313" key="1">
    <source>
        <dbReference type="EMBL" id="KAI4300059.1"/>
    </source>
</evidence>
<comment type="caution">
    <text evidence="1">The sequence shown here is derived from an EMBL/GenBank/DDBJ whole genome shotgun (WGS) entry which is preliminary data.</text>
</comment>
<sequence length="73" mass="8079">MSQFEGHQWSSGRIVPCHGTDPGSIPGCFDKIDGRDEEGQLRIDDSRPITTTEGLNAENPSPNQDATKEYKFL</sequence>
<proteinExistence type="predicted"/>
<name>A0ACB9KS13_BAUVA</name>
<reference evidence="1 2" key="1">
    <citation type="journal article" date="2022" name="DNA Res.">
        <title>Chromosomal-level genome assembly of the orchid tree Bauhinia variegata (Leguminosae; Cercidoideae) supports the allotetraploid origin hypothesis of Bauhinia.</title>
        <authorList>
            <person name="Zhong Y."/>
            <person name="Chen Y."/>
            <person name="Zheng D."/>
            <person name="Pang J."/>
            <person name="Liu Y."/>
            <person name="Luo S."/>
            <person name="Meng S."/>
            <person name="Qian L."/>
            <person name="Wei D."/>
            <person name="Dai S."/>
            <person name="Zhou R."/>
        </authorList>
    </citation>
    <scope>NUCLEOTIDE SEQUENCE [LARGE SCALE GENOMIC DNA]</scope>
    <source>
        <strain evidence="1">BV-YZ2020</strain>
    </source>
</reference>